<keyword evidence="1" id="KW-0812">Transmembrane</keyword>
<feature type="transmembrane region" description="Helical" evidence="1">
    <location>
        <begin position="890"/>
        <end position="912"/>
    </location>
</feature>
<feature type="transmembrane region" description="Helical" evidence="1">
    <location>
        <begin position="1030"/>
        <end position="1052"/>
    </location>
</feature>
<dbReference type="Gene3D" id="3.30.70.1430">
    <property type="entry name" value="Multidrug efflux transporter AcrB pore domain"/>
    <property type="match status" value="2"/>
</dbReference>
<feature type="transmembrane region" description="Helical" evidence="1">
    <location>
        <begin position="924"/>
        <end position="947"/>
    </location>
</feature>
<feature type="transmembrane region" description="Helical" evidence="1">
    <location>
        <begin position="995"/>
        <end position="1018"/>
    </location>
</feature>
<dbReference type="PANTHER" id="PTHR32063:SF14">
    <property type="entry name" value="BLL4319 PROTEIN"/>
    <property type="match status" value="1"/>
</dbReference>
<sequence length="1082" mass="114745">MLSDISVRRPVFAAVAAIILCVIGLASFTALPVRELPSVDPPVVSVQTTYRGASAEVVEERITQVIERQVAGIQGIDRVNSSSRDGQSRISISFTLDRNLDEAANDVRDAVSRVTANLPLQADPPQIAKANADAQPIVFLSMISTSLNRLQLSDYANRYLVERLSTVPGVAQVFLAGSQLYSMRIWLDPNAMAARGITVSDVENALNSQNLELPAGALEAPAKDFTIRVARGYSTAAEFARMPIVPGNSAATTTTRTQTQGTAALGGTAATAGAAQGTMSTMSTSSISSGYVTRLGDIARVEEGPDERRRLFRSNGADQVGIAITRQSQANDLEISDGVTKAVAEINKTLPKGTKIIVAIDYTAFTRHAIQEVWITMGISLALVALVNFLFLGTWRAALIPSVVAPICVLSTFIVLAPLGFSINLLTLLALVLAIGLVVDDAIVVVENIQRRIDEGEPPIVGAQRGARQVFFAVVATTIVLIAVFAPLMFMPGYIGRLFVELAVAIAAAVAFSAVLALSLSPMLASKLLRPAHGEGFLARNVDRGMNALRASYQASLEGLLGRTTATIAAGGLVLLLALTAALLFQTLPKELVPNEDRGRVDIGVQAPEGSGYDYTFKIAKQVERRLQELRRQGIAERYTVSIPGFGNNQFNSGNANVLLPDNAKHKVTSQDLAAQLNREFSSITGARVVASVRPSLQRGGGGGGSNVDLILLGDEYPQIDAVVQPLLTAAQNNPGMARARLDYEPTSPRLLVNIDKEKAAALGVSAQSVGSALQALFGSEKVTTYVKSGQEYDVILQTDRAQRMTEQDLSKVYVRANSGATVPLSAVTTSKVSGDTPNRVRVDRLRSITLSVQLNPGYTVGDAVKFFDAEIARQSTGASHKWGGMARDYLEAGGSVGLAFGLALLLVFLVLAAQFESWIHPAVIMLTVPVAALGGLFGLLVSGSTINTYSEIGLIILVGIAAKNGILIVEFANQLRDEGLSIREAVIESASLRLRPIIMTSISAAAGAIPLIVWGGAGGESRKTIGVTIFFGVIFATLVTLFVVPVFYNLLARFTKSPQATARRIEAFEDAEKAGVANAAE</sequence>
<comment type="caution">
    <text evidence="2">The sequence shown here is derived from an EMBL/GenBank/DDBJ whole genome shotgun (WGS) entry which is preliminary data.</text>
</comment>
<gene>
    <name evidence="2" type="ORF">DJ021_00160</name>
</gene>
<dbReference type="AlphaFoldDB" id="A0A328B3Z8"/>
<evidence type="ECO:0000256" key="1">
    <source>
        <dbReference type="SAM" id="Phobius"/>
    </source>
</evidence>
<evidence type="ECO:0000313" key="3">
    <source>
        <dbReference type="Proteomes" id="UP000249842"/>
    </source>
</evidence>
<name>A0A328B3Z8_9CAUL</name>
<keyword evidence="1" id="KW-1133">Transmembrane helix</keyword>
<feature type="transmembrane region" description="Helical" evidence="1">
    <location>
        <begin position="560"/>
        <end position="585"/>
    </location>
</feature>
<dbReference type="Gene3D" id="3.30.70.1320">
    <property type="entry name" value="Multidrug efflux transporter AcrB pore domain like"/>
    <property type="match status" value="2"/>
</dbReference>
<dbReference type="SUPFAM" id="SSF82866">
    <property type="entry name" value="Multidrug efflux transporter AcrB transmembrane domain"/>
    <property type="match status" value="2"/>
</dbReference>
<protein>
    <submittedName>
        <fullName evidence="2">Multidrug transporter AcrB</fullName>
    </submittedName>
</protein>
<dbReference type="InterPro" id="IPR027463">
    <property type="entry name" value="AcrB_DN_DC_subdom"/>
</dbReference>
<dbReference type="OrthoDB" id="9807350at2"/>
<dbReference type="Pfam" id="PF00873">
    <property type="entry name" value="ACR_tran"/>
    <property type="match status" value="1"/>
</dbReference>
<dbReference type="SUPFAM" id="SSF82714">
    <property type="entry name" value="Multidrug efflux transporter AcrB TolC docking domain, DN and DC subdomains"/>
    <property type="match status" value="2"/>
</dbReference>
<dbReference type="GO" id="GO:0005886">
    <property type="term" value="C:plasma membrane"/>
    <property type="evidence" value="ECO:0007669"/>
    <property type="project" value="TreeGrafter"/>
</dbReference>
<feature type="transmembrane region" description="Helical" evidence="1">
    <location>
        <begin position="425"/>
        <end position="449"/>
    </location>
</feature>
<dbReference type="InterPro" id="IPR001036">
    <property type="entry name" value="Acrflvin-R"/>
</dbReference>
<feature type="transmembrane region" description="Helical" evidence="1">
    <location>
        <begin position="502"/>
        <end position="520"/>
    </location>
</feature>
<dbReference type="GO" id="GO:0042910">
    <property type="term" value="F:xenobiotic transmembrane transporter activity"/>
    <property type="evidence" value="ECO:0007669"/>
    <property type="project" value="TreeGrafter"/>
</dbReference>
<feature type="transmembrane region" description="Helical" evidence="1">
    <location>
        <begin position="373"/>
        <end position="392"/>
    </location>
</feature>
<dbReference type="Gene3D" id="3.30.70.1440">
    <property type="entry name" value="Multidrug efflux transporter AcrB pore domain"/>
    <property type="match status" value="1"/>
</dbReference>
<dbReference type="Gene3D" id="1.20.1640.10">
    <property type="entry name" value="Multidrug efflux transporter AcrB transmembrane domain"/>
    <property type="match status" value="3"/>
</dbReference>
<dbReference type="Proteomes" id="UP000249842">
    <property type="component" value="Unassembled WGS sequence"/>
</dbReference>
<dbReference type="SUPFAM" id="SSF82693">
    <property type="entry name" value="Multidrug efflux transporter AcrB pore domain, PN1, PN2, PC1 and PC2 subdomains"/>
    <property type="match status" value="3"/>
</dbReference>
<feature type="transmembrane region" description="Helical" evidence="1">
    <location>
        <begin position="399"/>
        <end position="419"/>
    </location>
</feature>
<dbReference type="EMBL" id="QFYP01000001">
    <property type="protein sequence ID" value="RAK61619.1"/>
    <property type="molecule type" value="Genomic_DNA"/>
</dbReference>
<keyword evidence="3" id="KW-1185">Reference proteome</keyword>
<reference evidence="3" key="1">
    <citation type="submission" date="2018-05" db="EMBL/GenBank/DDBJ databases">
        <authorList>
            <person name="Li X."/>
        </authorList>
    </citation>
    <scope>NUCLEOTIDE SEQUENCE [LARGE SCALE GENOMIC DNA]</scope>
    <source>
        <strain evidence="3">HKS-05</strain>
    </source>
</reference>
<dbReference type="RefSeq" id="WP_111458907.1">
    <property type="nucleotide sequence ID" value="NZ_QFYP01000001.1"/>
</dbReference>
<proteinExistence type="predicted"/>
<feature type="transmembrane region" description="Helical" evidence="1">
    <location>
        <begin position="470"/>
        <end position="490"/>
    </location>
</feature>
<organism evidence="2 3">
    <name type="scientific">Phenylobacterium hankyongense</name>
    <dbReference type="NCBI Taxonomy" id="1813876"/>
    <lineage>
        <taxon>Bacteria</taxon>
        <taxon>Pseudomonadati</taxon>
        <taxon>Pseudomonadota</taxon>
        <taxon>Alphaproteobacteria</taxon>
        <taxon>Caulobacterales</taxon>
        <taxon>Caulobacteraceae</taxon>
        <taxon>Phenylobacterium</taxon>
    </lineage>
</organism>
<dbReference type="Gene3D" id="3.30.2090.10">
    <property type="entry name" value="Multidrug efflux transporter AcrB TolC docking domain, DN and DC subdomains"/>
    <property type="match status" value="3"/>
</dbReference>
<evidence type="ECO:0000313" key="2">
    <source>
        <dbReference type="EMBL" id="RAK61619.1"/>
    </source>
</evidence>
<accession>A0A328B3Z8</accession>
<dbReference type="PANTHER" id="PTHR32063">
    <property type="match status" value="1"/>
</dbReference>
<feature type="transmembrane region" description="Helical" evidence="1">
    <location>
        <begin position="953"/>
        <end position="974"/>
    </location>
</feature>
<dbReference type="PRINTS" id="PR00702">
    <property type="entry name" value="ACRIFLAVINRP"/>
</dbReference>
<feature type="transmembrane region" description="Helical" evidence="1">
    <location>
        <begin position="12"/>
        <end position="33"/>
    </location>
</feature>
<keyword evidence="1" id="KW-0472">Membrane</keyword>